<feature type="compositionally biased region" description="Basic residues" evidence="1">
    <location>
        <begin position="524"/>
        <end position="535"/>
    </location>
</feature>
<feature type="compositionally biased region" description="Polar residues" evidence="1">
    <location>
        <begin position="58"/>
        <end position="67"/>
    </location>
</feature>
<organism evidence="2 3">
    <name type="scientific">Boletus reticuloceps</name>
    <dbReference type="NCBI Taxonomy" id="495285"/>
    <lineage>
        <taxon>Eukaryota</taxon>
        <taxon>Fungi</taxon>
        <taxon>Dikarya</taxon>
        <taxon>Basidiomycota</taxon>
        <taxon>Agaricomycotina</taxon>
        <taxon>Agaricomycetes</taxon>
        <taxon>Agaricomycetidae</taxon>
        <taxon>Boletales</taxon>
        <taxon>Boletineae</taxon>
        <taxon>Boletaceae</taxon>
        <taxon>Boletoideae</taxon>
        <taxon>Boletus</taxon>
    </lineage>
</organism>
<dbReference type="AlphaFoldDB" id="A0A8I2YYQ9"/>
<accession>A0A8I2YYQ9</accession>
<evidence type="ECO:0000256" key="1">
    <source>
        <dbReference type="SAM" id="MobiDB-lite"/>
    </source>
</evidence>
<comment type="caution">
    <text evidence="2">The sequence shown here is derived from an EMBL/GenBank/DDBJ whole genome shotgun (WGS) entry which is preliminary data.</text>
</comment>
<protein>
    <submittedName>
        <fullName evidence="2">Uncharacterized protein</fullName>
    </submittedName>
</protein>
<evidence type="ECO:0000313" key="2">
    <source>
        <dbReference type="EMBL" id="KAG6380580.1"/>
    </source>
</evidence>
<evidence type="ECO:0000313" key="3">
    <source>
        <dbReference type="Proteomes" id="UP000683000"/>
    </source>
</evidence>
<feature type="region of interest" description="Disordered" evidence="1">
    <location>
        <begin position="452"/>
        <end position="564"/>
    </location>
</feature>
<dbReference type="Proteomes" id="UP000683000">
    <property type="component" value="Unassembled WGS sequence"/>
</dbReference>
<dbReference type="OrthoDB" id="2678690at2759"/>
<reference evidence="2" key="1">
    <citation type="submission" date="2021-03" db="EMBL/GenBank/DDBJ databases">
        <title>Evolutionary innovations through gain and loss of genes in the ectomycorrhizal Boletales.</title>
        <authorList>
            <person name="Wu G."/>
            <person name="Miyauchi S."/>
            <person name="Morin E."/>
            <person name="Yang Z.-L."/>
            <person name="Xu J."/>
            <person name="Martin F.M."/>
        </authorList>
    </citation>
    <scope>NUCLEOTIDE SEQUENCE</scope>
    <source>
        <strain evidence="2">BR01</strain>
    </source>
</reference>
<feature type="compositionally biased region" description="Basic and acidic residues" evidence="1">
    <location>
        <begin position="241"/>
        <end position="273"/>
    </location>
</feature>
<proteinExistence type="predicted"/>
<feature type="compositionally biased region" description="Polar residues" evidence="1">
    <location>
        <begin position="537"/>
        <end position="554"/>
    </location>
</feature>
<gene>
    <name evidence="2" type="ORF">JVT61DRAFT_4944</name>
</gene>
<name>A0A8I2YYQ9_9AGAM</name>
<sequence>MAYLLMTGFYAALAGTPGHTPSSWALPSPASERGGTIQRTRRAQGVTMTGHQLRPKTPGTNQSQSPSRRYLQVPSPAPMWEPDRSMSMKLGTSFRATSSPRGRLARVTEELCVRMSDFQDADGLLTWEADGYTRSRTPLAGILSALIVNHVPTLMRTSCTGRFLCSKSVCSDACIDSPLSDSTVYFDALDTLSLSHSSAIIDADTEVAEMAPSEPIFRAGQAQDIHDRVDANARFNLPSFRVEEPSPDKGKSDSKRDGVGGCHHATDLSESRPTRPARLSSVPSSSGPDFDRDVDMSLPCRCRCYCWITEMGDRGQTTPSGGKRRQVGMVLDSVGMRRAGSRFRSFDGASSMVGGFGARACMGDGHWTSDRLGMDTVDAEKKHKRDDPAAVPRHRGVCADMENQTCKNGARTGRRRAWSRVGQFCRERVCKKFFSWRDHIVGRAGGLVASMGGPDSRPAPEEWVGGDGSVVARTSPRASAPLVGATGSGPVKDTDTKTRTRTKVAMATTAEANSADTEPELSRRNRLMKGTHPRPKSATTQWFAEPISTSTMGTRSLPGRRPRV</sequence>
<keyword evidence="3" id="KW-1185">Reference proteome</keyword>
<dbReference type="EMBL" id="JAGFBS010000002">
    <property type="protein sequence ID" value="KAG6380580.1"/>
    <property type="molecule type" value="Genomic_DNA"/>
</dbReference>
<feature type="region of interest" description="Disordered" evidence="1">
    <location>
        <begin position="237"/>
        <end position="290"/>
    </location>
</feature>
<feature type="region of interest" description="Disordered" evidence="1">
    <location>
        <begin position="18"/>
        <end position="85"/>
    </location>
</feature>